<dbReference type="PANTHER" id="PTHR43798">
    <property type="entry name" value="MONOACYLGLYCEROL LIPASE"/>
    <property type="match status" value="1"/>
</dbReference>
<evidence type="ECO:0000313" key="3">
    <source>
        <dbReference type="Proteomes" id="UP000182826"/>
    </source>
</evidence>
<dbReference type="GO" id="GO:0047372">
    <property type="term" value="F:monoacylglycerol lipase activity"/>
    <property type="evidence" value="ECO:0007669"/>
    <property type="project" value="TreeGrafter"/>
</dbReference>
<evidence type="ECO:0000259" key="1">
    <source>
        <dbReference type="Pfam" id="PF00561"/>
    </source>
</evidence>
<organism evidence="2 3">
    <name type="scientific">Flavobacterium johnsoniae</name>
    <name type="common">Cytophaga johnsonae</name>
    <dbReference type="NCBI Taxonomy" id="986"/>
    <lineage>
        <taxon>Bacteria</taxon>
        <taxon>Pseudomonadati</taxon>
        <taxon>Bacteroidota</taxon>
        <taxon>Flavobacteriia</taxon>
        <taxon>Flavobacteriales</taxon>
        <taxon>Flavobacteriaceae</taxon>
        <taxon>Flavobacterium</taxon>
    </lineage>
</organism>
<dbReference type="SUPFAM" id="SSF53474">
    <property type="entry name" value="alpha/beta-Hydrolases"/>
    <property type="match status" value="1"/>
</dbReference>
<dbReference type="EMBL" id="MLFK01000006">
    <property type="protein sequence ID" value="OIV41990.1"/>
    <property type="molecule type" value="Genomic_DNA"/>
</dbReference>
<sequence>MSTLKIDASNSETQFADISGRKIAYRSIGEGTPIILINRFRGTLDTWDPLFLDLLAEKYQVITFDYSGIGYSTGKLPSDIKEVAKDVKDLADFLKIKKTALMGWSYGGLVTQAATFEYPELTTHTVLLGTGPVGERVVPLEQAFLDAALKPVNDFNDEIVLFFEPESEESKKAAKSSHDRIAKRIDVSKIPSTMDIFQLYFAGGEGAVADKDNFRAKLKTTKTPILIISGDHDISFAVENWYPLTKQLPTSQLIVLPQTGHAPQHQNIPLVVNYIDNFLQNTK</sequence>
<proteinExistence type="predicted"/>
<dbReference type="GO" id="GO:0046464">
    <property type="term" value="P:acylglycerol catabolic process"/>
    <property type="evidence" value="ECO:0007669"/>
    <property type="project" value="TreeGrafter"/>
</dbReference>
<evidence type="ECO:0000313" key="2">
    <source>
        <dbReference type="EMBL" id="OIV41990.1"/>
    </source>
</evidence>
<reference evidence="2 3" key="1">
    <citation type="submission" date="2016-10" db="EMBL/GenBank/DDBJ databases">
        <title>Draft Genome Sequence of Rhizobacteria Flavobacterium johnsoniae CI04.</title>
        <authorList>
            <person name="Bravo J.I."/>
            <person name="Lozano G.L."/>
            <person name="Handelsman J."/>
        </authorList>
    </citation>
    <scope>NUCLEOTIDE SEQUENCE [LARGE SCALE GENOMIC DNA]</scope>
    <source>
        <strain evidence="2 3">CI04</strain>
    </source>
</reference>
<gene>
    <name evidence="2" type="ORF">BKM63_10060</name>
</gene>
<dbReference type="PRINTS" id="PR00111">
    <property type="entry name" value="ABHYDROLASE"/>
</dbReference>
<protein>
    <submittedName>
        <fullName evidence="2">Alpha/beta hydrolase</fullName>
    </submittedName>
</protein>
<name>A0A1J7BTG1_FLAJO</name>
<dbReference type="RefSeq" id="WP_071636480.1">
    <property type="nucleotide sequence ID" value="NZ_MLFK01000006.1"/>
</dbReference>
<dbReference type="PANTHER" id="PTHR43798:SF5">
    <property type="entry name" value="MONOACYLGLYCEROL LIPASE ABHD6"/>
    <property type="match status" value="1"/>
</dbReference>
<dbReference type="Proteomes" id="UP000182826">
    <property type="component" value="Unassembled WGS sequence"/>
</dbReference>
<keyword evidence="2" id="KW-0378">Hydrolase</keyword>
<dbReference type="GO" id="GO:0016020">
    <property type="term" value="C:membrane"/>
    <property type="evidence" value="ECO:0007669"/>
    <property type="project" value="TreeGrafter"/>
</dbReference>
<feature type="domain" description="AB hydrolase-1" evidence="1">
    <location>
        <begin position="33"/>
        <end position="266"/>
    </location>
</feature>
<dbReference type="Gene3D" id="3.40.50.1820">
    <property type="entry name" value="alpha/beta hydrolase"/>
    <property type="match status" value="1"/>
</dbReference>
<accession>A0A1J7BTG1</accession>
<dbReference type="InterPro" id="IPR050266">
    <property type="entry name" value="AB_hydrolase_sf"/>
</dbReference>
<dbReference type="Pfam" id="PF00561">
    <property type="entry name" value="Abhydrolase_1"/>
    <property type="match status" value="1"/>
</dbReference>
<dbReference type="InterPro" id="IPR000073">
    <property type="entry name" value="AB_hydrolase_1"/>
</dbReference>
<dbReference type="AlphaFoldDB" id="A0A1J7BTG1"/>
<keyword evidence="3" id="KW-1185">Reference proteome</keyword>
<dbReference type="OrthoDB" id="9773293at2"/>
<comment type="caution">
    <text evidence="2">The sequence shown here is derived from an EMBL/GenBank/DDBJ whole genome shotgun (WGS) entry which is preliminary data.</text>
</comment>
<dbReference type="InterPro" id="IPR029058">
    <property type="entry name" value="AB_hydrolase_fold"/>
</dbReference>